<dbReference type="Proteomes" id="UP000053660">
    <property type="component" value="Unassembled WGS sequence"/>
</dbReference>
<dbReference type="EMBL" id="KN549352">
    <property type="protein sequence ID" value="KHJ98146.1"/>
    <property type="molecule type" value="Genomic_DNA"/>
</dbReference>
<proteinExistence type="predicted"/>
<gene>
    <name evidence="2" type="ORF">OESDEN_01867</name>
</gene>
<reference evidence="2 3" key="1">
    <citation type="submission" date="2014-03" db="EMBL/GenBank/DDBJ databases">
        <title>Draft genome of the hookworm Oesophagostomum dentatum.</title>
        <authorList>
            <person name="Mitreva M."/>
        </authorList>
    </citation>
    <scope>NUCLEOTIDE SEQUENCE [LARGE SCALE GENOMIC DNA]</scope>
    <source>
        <strain evidence="2 3">OD-Hann</strain>
    </source>
</reference>
<protein>
    <submittedName>
        <fullName evidence="2">Uncharacterized protein</fullName>
    </submittedName>
</protein>
<sequence length="224" mass="22969">MFSGLVSKSPCQIPQAGTEQPPSVSASDFDGRTALSDDAKSGADGRHESAHDESCRTGCSGILADDAKCDAGSGGGATTSVAGGHSGGLGRGSRCRSSYAYHSAGSRPTVSVTTDAARRAQHGHGDNAADTAAHVSTAHVATKRDVQAARARHNRVRGRCDNSRSDGGGVSRDTQQQRVASDLIASGRGSDVLVAGDVVIVDKLLRPLNPDQLAHKERVTPLSC</sequence>
<feature type="compositionally biased region" description="Polar residues" evidence="1">
    <location>
        <begin position="9"/>
        <end position="26"/>
    </location>
</feature>
<organism evidence="2 3">
    <name type="scientific">Oesophagostomum dentatum</name>
    <name type="common">Nodular worm</name>
    <dbReference type="NCBI Taxonomy" id="61180"/>
    <lineage>
        <taxon>Eukaryota</taxon>
        <taxon>Metazoa</taxon>
        <taxon>Ecdysozoa</taxon>
        <taxon>Nematoda</taxon>
        <taxon>Chromadorea</taxon>
        <taxon>Rhabditida</taxon>
        <taxon>Rhabditina</taxon>
        <taxon>Rhabditomorpha</taxon>
        <taxon>Strongyloidea</taxon>
        <taxon>Strongylidae</taxon>
        <taxon>Oesophagostomum</taxon>
    </lineage>
</organism>
<feature type="region of interest" description="Disordered" evidence="1">
    <location>
        <begin position="154"/>
        <end position="178"/>
    </location>
</feature>
<feature type="compositionally biased region" description="Basic and acidic residues" evidence="1">
    <location>
        <begin position="29"/>
        <end position="55"/>
    </location>
</feature>
<evidence type="ECO:0000313" key="2">
    <source>
        <dbReference type="EMBL" id="KHJ98146.1"/>
    </source>
</evidence>
<evidence type="ECO:0000256" key="1">
    <source>
        <dbReference type="SAM" id="MobiDB-lite"/>
    </source>
</evidence>
<evidence type="ECO:0000313" key="3">
    <source>
        <dbReference type="Proteomes" id="UP000053660"/>
    </source>
</evidence>
<name>A0A0B1TQ02_OESDE</name>
<keyword evidence="3" id="KW-1185">Reference proteome</keyword>
<dbReference type="AlphaFoldDB" id="A0A0B1TQ02"/>
<feature type="region of interest" description="Disordered" evidence="1">
    <location>
        <begin position="1"/>
        <end position="55"/>
    </location>
</feature>
<accession>A0A0B1TQ02</accession>